<dbReference type="Pfam" id="PF01403">
    <property type="entry name" value="Sema"/>
    <property type="match status" value="1"/>
</dbReference>
<dbReference type="GO" id="GO:0007411">
    <property type="term" value="P:axon guidance"/>
    <property type="evidence" value="ECO:0007669"/>
    <property type="project" value="TreeGrafter"/>
</dbReference>
<dbReference type="GO" id="GO:0005886">
    <property type="term" value="C:plasma membrane"/>
    <property type="evidence" value="ECO:0007669"/>
    <property type="project" value="TreeGrafter"/>
</dbReference>
<comment type="similarity">
    <text evidence="2">Belongs to the semaphorin family.</text>
</comment>
<evidence type="ECO:0000256" key="5">
    <source>
        <dbReference type="ARBA" id="ARBA00023180"/>
    </source>
</evidence>
<keyword evidence="5" id="KW-0325">Glycoprotein</keyword>
<dbReference type="InterPro" id="IPR001627">
    <property type="entry name" value="Semap_dom"/>
</dbReference>
<comment type="caution">
    <text evidence="6">Lacks conserved residue(s) required for the propagation of feature annotation.</text>
</comment>
<dbReference type="FunFam" id="2.60.40.10:FF:001170">
    <property type="entry name" value="Sema domain, immunoglobulin domain (Ig), short basic domain, secreted, (Semaphorin) 3F"/>
    <property type="match status" value="1"/>
</dbReference>
<dbReference type="AlphaFoldDB" id="A0A3Q0FKX7"/>
<dbReference type="SUPFAM" id="SSF101912">
    <property type="entry name" value="Sema domain"/>
    <property type="match status" value="1"/>
</dbReference>
<proteinExistence type="inferred from homology"/>
<accession>A0A3Q0FKX7</accession>
<evidence type="ECO:0000256" key="1">
    <source>
        <dbReference type="ARBA" id="ARBA00004370"/>
    </source>
</evidence>
<dbReference type="PROSITE" id="PS50835">
    <property type="entry name" value="IG_LIKE"/>
    <property type="match status" value="1"/>
</dbReference>
<dbReference type="InterPro" id="IPR015943">
    <property type="entry name" value="WD40/YVTN_repeat-like_dom_sf"/>
</dbReference>
<dbReference type="SUPFAM" id="SSF103575">
    <property type="entry name" value="Plexin repeat"/>
    <property type="match status" value="1"/>
</dbReference>
<evidence type="ECO:0000256" key="6">
    <source>
        <dbReference type="PROSITE-ProRule" id="PRU00352"/>
    </source>
</evidence>
<dbReference type="FunFam" id="2.130.10.10:FF:000223">
    <property type="entry name" value="semaphorin-7A isoform X1"/>
    <property type="match status" value="1"/>
</dbReference>
<name>A0A3Q0FKX7_ALLSI</name>
<reference evidence="11" key="1">
    <citation type="submission" date="2025-08" db="UniProtKB">
        <authorList>
            <consortium name="RefSeq"/>
        </authorList>
    </citation>
    <scope>IDENTIFICATION</scope>
</reference>
<dbReference type="RefSeq" id="XP_025048281.1">
    <property type="nucleotide sequence ID" value="XM_025192496.1"/>
</dbReference>
<gene>
    <name evidence="11" type="primary">LOC102367907</name>
</gene>
<feature type="domain" description="Sema" evidence="9">
    <location>
        <begin position="20"/>
        <end position="461"/>
    </location>
</feature>
<evidence type="ECO:0000256" key="4">
    <source>
        <dbReference type="ARBA" id="ARBA00023157"/>
    </source>
</evidence>
<evidence type="ECO:0000259" key="8">
    <source>
        <dbReference type="PROSITE" id="PS50835"/>
    </source>
</evidence>
<dbReference type="Gene3D" id="2.130.10.10">
    <property type="entry name" value="YVTN repeat-like/Quinoprotein amine dehydrogenase"/>
    <property type="match status" value="1"/>
</dbReference>
<dbReference type="PROSITE" id="PS51004">
    <property type="entry name" value="SEMA"/>
    <property type="match status" value="1"/>
</dbReference>
<dbReference type="InterPro" id="IPR016201">
    <property type="entry name" value="PSI"/>
</dbReference>
<dbReference type="GeneID" id="102367907"/>
<feature type="signal peptide" evidence="7">
    <location>
        <begin position="1"/>
        <end position="15"/>
    </location>
</feature>
<dbReference type="SUPFAM" id="SSF48726">
    <property type="entry name" value="Immunoglobulin"/>
    <property type="match status" value="1"/>
</dbReference>
<dbReference type="Gene3D" id="3.30.1680.10">
    <property type="entry name" value="ligand-binding face of the semaphorins, domain 2"/>
    <property type="match status" value="1"/>
</dbReference>
<dbReference type="InterPro" id="IPR036179">
    <property type="entry name" value="Ig-like_dom_sf"/>
</dbReference>
<dbReference type="GO" id="GO:0001755">
    <property type="term" value="P:neural crest cell migration"/>
    <property type="evidence" value="ECO:0007669"/>
    <property type="project" value="TreeGrafter"/>
</dbReference>
<protein>
    <submittedName>
        <fullName evidence="11">Semaphorin-7A-like</fullName>
    </submittedName>
</protein>
<feature type="chain" id="PRO_5018056388" evidence="7">
    <location>
        <begin position="16"/>
        <end position="629"/>
    </location>
</feature>
<dbReference type="InterPro" id="IPR007110">
    <property type="entry name" value="Ig-like_dom"/>
</dbReference>
<evidence type="ECO:0000256" key="7">
    <source>
        <dbReference type="SAM" id="SignalP"/>
    </source>
</evidence>
<comment type="subcellular location">
    <subcellularLocation>
        <location evidence="1">Membrane</location>
    </subcellularLocation>
</comment>
<dbReference type="Proteomes" id="UP000189705">
    <property type="component" value="Unplaced"/>
</dbReference>
<dbReference type="GO" id="GO:0071526">
    <property type="term" value="P:semaphorin-plexin signaling pathway"/>
    <property type="evidence" value="ECO:0007669"/>
    <property type="project" value="TreeGrafter"/>
</dbReference>
<dbReference type="Gene3D" id="2.60.40.10">
    <property type="entry name" value="Immunoglobulins"/>
    <property type="match status" value="1"/>
</dbReference>
<evidence type="ECO:0000313" key="11">
    <source>
        <dbReference type="RefSeq" id="XP_025048281.1"/>
    </source>
</evidence>
<evidence type="ECO:0000256" key="2">
    <source>
        <dbReference type="ARBA" id="ARBA00009492"/>
    </source>
</evidence>
<keyword evidence="10" id="KW-1185">Reference proteome</keyword>
<keyword evidence="3" id="KW-0472">Membrane</keyword>
<dbReference type="InParanoid" id="A0A3Q0FKX7"/>
<dbReference type="GO" id="GO:0030335">
    <property type="term" value="P:positive regulation of cell migration"/>
    <property type="evidence" value="ECO:0007669"/>
    <property type="project" value="TreeGrafter"/>
</dbReference>
<dbReference type="InterPro" id="IPR027231">
    <property type="entry name" value="Semaphorin"/>
</dbReference>
<dbReference type="Pfam" id="PF01437">
    <property type="entry name" value="PSI"/>
    <property type="match status" value="1"/>
</dbReference>
<sequence length="629" mass="69541">MRALGFLLLSLGCWAQKIPRLRFTLPDSPALSFEDGEKPAAISHDPGSEQLYVGGRGAVHVLTFTEAEVNQTRVVLPAEEKALKDCKSRPGAQQAECENFIRVIQRLNSSSIIVCGTNAGSPRCWFLTNDMKLQQNKLGRLISINGENLSPAWPSQPAATIAVEGNLYSALSQQKSTIQRSYGPKKLLRTEDKWLANTEFISAALLPQKEKTLDEIFFFYNEVNKMAGLDEEPVKAQIGRVCKVDEGGKSLLVDSWSTFLKARLVCGHPADPQRFHRLRDAFVLSEGQQGGGMLYGIFSSAWGTTAICTYSMDRVNQIFRTSKLKGYSSVMPAHRPGTCVPYSSPNAPSKATLSIIKEYPEIEQVIYPEGQRPLYMLQTNDTYTQVVADRVLDASNASHTVLYLGTDKGKIHKVLQGEGQTVIIAEMSPFRREAPISGLILDASTGYLYASTEFEVTRLLLADCGQYRETCWKCVLARDPYCGWDLENKRCSAVSQEANATTSSFLQSLHPEAGDVCEGVADQVAQEALKKVSVDPTSYIYLPCPLRSHHAIYTWVKDGAKQYPCDMDGHSCTLRFGENAPMDQGVFKCTATEEGYKEEITVYKLTLNSAAVPQLPLMMLFLTIAILLC</sequence>
<evidence type="ECO:0000259" key="9">
    <source>
        <dbReference type="PROSITE" id="PS51004"/>
    </source>
</evidence>
<dbReference type="SMART" id="SM00630">
    <property type="entry name" value="Sema"/>
    <property type="match status" value="1"/>
</dbReference>
<dbReference type="InterPro" id="IPR002165">
    <property type="entry name" value="Plexin_repeat"/>
</dbReference>
<dbReference type="InterPro" id="IPR013783">
    <property type="entry name" value="Ig-like_fold"/>
</dbReference>
<evidence type="ECO:0000313" key="10">
    <source>
        <dbReference type="Proteomes" id="UP000189705"/>
    </source>
</evidence>
<dbReference type="PANTHER" id="PTHR11036">
    <property type="entry name" value="SEMAPHORIN"/>
    <property type="match status" value="1"/>
</dbReference>
<evidence type="ECO:0000256" key="3">
    <source>
        <dbReference type="ARBA" id="ARBA00023136"/>
    </source>
</evidence>
<feature type="domain" description="Ig-like" evidence="8">
    <location>
        <begin position="511"/>
        <end position="601"/>
    </location>
</feature>
<dbReference type="GO" id="GO:0030215">
    <property type="term" value="F:semaphorin receptor binding"/>
    <property type="evidence" value="ECO:0007669"/>
    <property type="project" value="InterPro"/>
</dbReference>
<keyword evidence="7" id="KW-0732">Signal</keyword>
<dbReference type="InterPro" id="IPR036352">
    <property type="entry name" value="Semap_dom_sf"/>
</dbReference>
<keyword evidence="4" id="KW-1015">Disulfide bond</keyword>
<dbReference type="KEGG" id="asn:102367907"/>
<dbReference type="GO" id="GO:0045499">
    <property type="term" value="F:chemorepellent activity"/>
    <property type="evidence" value="ECO:0007669"/>
    <property type="project" value="TreeGrafter"/>
</dbReference>
<organism evidence="10 11">
    <name type="scientific">Alligator sinensis</name>
    <name type="common">Chinese alligator</name>
    <dbReference type="NCBI Taxonomy" id="38654"/>
    <lineage>
        <taxon>Eukaryota</taxon>
        <taxon>Metazoa</taxon>
        <taxon>Chordata</taxon>
        <taxon>Craniata</taxon>
        <taxon>Vertebrata</taxon>
        <taxon>Euteleostomi</taxon>
        <taxon>Archelosauria</taxon>
        <taxon>Archosauria</taxon>
        <taxon>Crocodylia</taxon>
        <taxon>Alligatoridae</taxon>
        <taxon>Alligatorinae</taxon>
        <taxon>Alligator</taxon>
    </lineage>
</organism>
<dbReference type="PANTHER" id="PTHR11036:SF85">
    <property type="entry name" value="SI:CH211-113G11.6 ISOFORM X1"/>
    <property type="match status" value="1"/>
</dbReference>
<dbReference type="SMART" id="SM00423">
    <property type="entry name" value="PSI"/>
    <property type="match status" value="1"/>
</dbReference>
<dbReference type="STRING" id="38654.A0A3Q0FKX7"/>